<evidence type="ECO:0000313" key="3">
    <source>
        <dbReference type="Proteomes" id="UP000824540"/>
    </source>
</evidence>
<gene>
    <name evidence="2" type="ORF">JZ751_002460</name>
</gene>
<comment type="caution">
    <text evidence="2">The sequence shown here is derived from an EMBL/GenBank/DDBJ whole genome shotgun (WGS) entry which is preliminary data.</text>
</comment>
<organism evidence="2 3">
    <name type="scientific">Albula glossodonta</name>
    <name type="common">roundjaw bonefish</name>
    <dbReference type="NCBI Taxonomy" id="121402"/>
    <lineage>
        <taxon>Eukaryota</taxon>
        <taxon>Metazoa</taxon>
        <taxon>Chordata</taxon>
        <taxon>Craniata</taxon>
        <taxon>Vertebrata</taxon>
        <taxon>Euteleostomi</taxon>
        <taxon>Actinopterygii</taxon>
        <taxon>Neopterygii</taxon>
        <taxon>Teleostei</taxon>
        <taxon>Albuliformes</taxon>
        <taxon>Albulidae</taxon>
        <taxon>Albula</taxon>
    </lineage>
</organism>
<protein>
    <submittedName>
        <fullName evidence="2">Uncharacterized protein</fullName>
    </submittedName>
</protein>
<dbReference type="EMBL" id="JAFBMS010000102">
    <property type="protein sequence ID" value="KAG9336113.1"/>
    <property type="molecule type" value="Genomic_DNA"/>
</dbReference>
<evidence type="ECO:0000256" key="1">
    <source>
        <dbReference type="SAM" id="MobiDB-lite"/>
    </source>
</evidence>
<feature type="compositionally biased region" description="Polar residues" evidence="1">
    <location>
        <begin position="20"/>
        <end position="35"/>
    </location>
</feature>
<dbReference type="Proteomes" id="UP000824540">
    <property type="component" value="Unassembled WGS sequence"/>
</dbReference>
<accession>A0A8T2N739</accession>
<dbReference type="AlphaFoldDB" id="A0A8T2N739"/>
<name>A0A8T2N739_9TELE</name>
<feature type="region of interest" description="Disordered" evidence="1">
    <location>
        <begin position="1"/>
        <end position="51"/>
    </location>
</feature>
<proteinExistence type="predicted"/>
<reference evidence="2" key="1">
    <citation type="thesis" date="2021" institute="BYU ScholarsArchive" country="Provo, UT, USA">
        <title>Applications of and Algorithms for Genome Assembly and Genomic Analyses with an Emphasis on Marine Teleosts.</title>
        <authorList>
            <person name="Pickett B.D."/>
        </authorList>
    </citation>
    <scope>NUCLEOTIDE SEQUENCE</scope>
    <source>
        <strain evidence="2">HI-2016</strain>
    </source>
</reference>
<keyword evidence="3" id="KW-1185">Reference proteome</keyword>
<sequence length="76" mass="8380">MAVELGSTMSAEGQEGIFGSESSATPSQNRAQPQHQEAETKMDDSIDNQQQARFDMQLNLPVVSRGEKIRLGQRKC</sequence>
<evidence type="ECO:0000313" key="2">
    <source>
        <dbReference type="EMBL" id="KAG9336113.1"/>
    </source>
</evidence>